<protein>
    <recommendedName>
        <fullName evidence="3">Calponin-homology (CH) domain-containing protein</fullName>
    </recommendedName>
</protein>
<dbReference type="PANTHER" id="PTHR47385">
    <property type="entry name" value="CALPONIN"/>
    <property type="match status" value="1"/>
</dbReference>
<dbReference type="Proteomes" id="UP000241769">
    <property type="component" value="Unassembled WGS sequence"/>
</dbReference>
<evidence type="ECO:0000313" key="5">
    <source>
        <dbReference type="EMBL" id="PRP83309.1"/>
    </source>
</evidence>
<dbReference type="Gene3D" id="1.10.418.10">
    <property type="entry name" value="Calponin-like domain"/>
    <property type="match status" value="1"/>
</dbReference>
<dbReference type="InterPro" id="IPR003096">
    <property type="entry name" value="SM22_calponin"/>
</dbReference>
<dbReference type="InterPro" id="IPR050606">
    <property type="entry name" value="Calponin-like"/>
</dbReference>
<feature type="non-terminal residue" evidence="4">
    <location>
        <position position="1"/>
    </location>
</feature>
<dbReference type="Pfam" id="PF00307">
    <property type="entry name" value="CH"/>
    <property type="match status" value="1"/>
</dbReference>
<dbReference type="GO" id="GO:0015629">
    <property type="term" value="C:actin cytoskeleton"/>
    <property type="evidence" value="ECO:0007669"/>
    <property type="project" value="TreeGrafter"/>
</dbReference>
<dbReference type="OrthoDB" id="21595at2759"/>
<evidence type="ECO:0000313" key="6">
    <source>
        <dbReference type="Proteomes" id="UP000241769"/>
    </source>
</evidence>
<dbReference type="InterPro" id="IPR036872">
    <property type="entry name" value="CH_dom_sf"/>
</dbReference>
<accession>A0A2P6N8C1</accession>
<keyword evidence="2" id="KW-0812">Transmembrane</keyword>
<organism evidence="4 6">
    <name type="scientific">Planoprotostelium fungivorum</name>
    <dbReference type="NCBI Taxonomy" id="1890364"/>
    <lineage>
        <taxon>Eukaryota</taxon>
        <taxon>Amoebozoa</taxon>
        <taxon>Evosea</taxon>
        <taxon>Variosea</taxon>
        <taxon>Cavosteliida</taxon>
        <taxon>Cavosteliaceae</taxon>
        <taxon>Planoprotostelium</taxon>
    </lineage>
</organism>
<feature type="coiled-coil region" evidence="1">
    <location>
        <begin position="384"/>
        <end position="418"/>
    </location>
</feature>
<comment type="caution">
    <text evidence="4">The sequence shown here is derived from an EMBL/GenBank/DDBJ whole genome shotgun (WGS) entry which is preliminary data.</text>
</comment>
<name>A0A2P6N8C1_9EUKA</name>
<dbReference type="AlphaFoldDB" id="A0A2P6N8C1"/>
<evidence type="ECO:0000313" key="4">
    <source>
        <dbReference type="EMBL" id="PRP80193.1"/>
    </source>
</evidence>
<keyword evidence="2" id="KW-1133">Transmembrane helix</keyword>
<dbReference type="InParanoid" id="A0A2P6N8C1"/>
<gene>
    <name evidence="5" type="ORF">PROFUN_09521</name>
    <name evidence="4" type="ORF">PROFUN_12151</name>
</gene>
<dbReference type="CDD" id="cd00014">
    <property type="entry name" value="CH_SF"/>
    <property type="match status" value="1"/>
</dbReference>
<dbReference type="STRING" id="1890364.A0A2P6N8C1"/>
<dbReference type="SMART" id="SM00033">
    <property type="entry name" value="CH"/>
    <property type="match status" value="1"/>
</dbReference>
<reference evidence="4 6" key="1">
    <citation type="journal article" date="2018" name="Genome Biol. Evol.">
        <title>Multiple Roots of Fruiting Body Formation in Amoebozoa.</title>
        <authorList>
            <person name="Hillmann F."/>
            <person name="Forbes G."/>
            <person name="Novohradska S."/>
            <person name="Ferling I."/>
            <person name="Riege K."/>
            <person name="Groth M."/>
            <person name="Westermann M."/>
            <person name="Marz M."/>
            <person name="Spaller T."/>
            <person name="Winckler T."/>
            <person name="Schaap P."/>
            <person name="Glockner G."/>
        </authorList>
    </citation>
    <scope>NUCLEOTIDE SEQUENCE [LARGE SCALE GENOMIC DNA]</scope>
    <source>
        <strain evidence="4 6">Jena</strain>
    </source>
</reference>
<dbReference type="PRINTS" id="PR00888">
    <property type="entry name" value="SM22CALPONIN"/>
</dbReference>
<feature type="transmembrane region" description="Helical" evidence="2">
    <location>
        <begin position="692"/>
        <end position="712"/>
    </location>
</feature>
<dbReference type="EMBL" id="MDYQ01000159">
    <property type="protein sequence ID" value="PRP80193.1"/>
    <property type="molecule type" value="Genomic_DNA"/>
</dbReference>
<keyword evidence="6" id="KW-1185">Reference proteome</keyword>
<evidence type="ECO:0000256" key="2">
    <source>
        <dbReference type="SAM" id="Phobius"/>
    </source>
</evidence>
<dbReference type="SUPFAM" id="SSF47576">
    <property type="entry name" value="Calponin-homology domain, CH-domain"/>
    <property type="match status" value="1"/>
</dbReference>
<sequence>LEPAKVFPANIYWSSSPGAHLKPITRSRSSSIAMAVSSRRNSRAFRSPLVSPRSSSPQLDRALLSSQVKSVMGEDSRKNQNQGNDGIVMQEFRAWIADGVILCKLLNVIQPGIVPTIYTASAGERLSTFRSRENIHFFIKGVEAMGIFKRFQGLFSVNDLIEGKNMSRVVDTLTSLGKALSRDEKFSPQWQSITTDDVTNKKDQVMEAEDITFAEPEDRVKRVESLWRTAFLSPAENSENVLVDKTVSTETSGTTCTQEESMTDGVITINEFSEEDSLNGSVEDSKENSRDWNDLIHQLDLESTTTLDATGGKFLENSVEDQSINDLNEISDPLGKFQESSEAKMNGLRIQKEEAEARAIEAEKWREDIQGKCIQLEEDIGKIRNMAEETQRVLNVQIDALKEERDETEERMEGWLRDRIILEKSHSENLRVEMDRFGMKIPQKITEDVEEDSESSRLATELCKQLDEKNDTAVYLCKEIDRLRDELCTAREESKTSTQLLSNVKLQLAEREEQLEKVLREFRKSSEENSRNVRQIHEAHRRHQEEMERKLVEISSKMDGKTEELRNIISENIRVQDHLSTLQQQLTESRESHAATLRIVEEQRERAKAVELRSESEKEDLVMNIRRAHTITVEVEKKASDMESRLSSQISDVTRQLTTKEEREDEREKILNELKDELIELRNHRENPLDSFRMPLTIGAVVMSATAIALLVRRR</sequence>
<dbReference type="InterPro" id="IPR001715">
    <property type="entry name" value="CH_dom"/>
</dbReference>
<dbReference type="GO" id="GO:0051015">
    <property type="term" value="F:actin filament binding"/>
    <property type="evidence" value="ECO:0007669"/>
    <property type="project" value="TreeGrafter"/>
</dbReference>
<dbReference type="GO" id="GO:0007015">
    <property type="term" value="P:actin filament organization"/>
    <property type="evidence" value="ECO:0007669"/>
    <property type="project" value="TreeGrafter"/>
</dbReference>
<dbReference type="EMBL" id="MDYQ01000085">
    <property type="protein sequence ID" value="PRP83309.1"/>
    <property type="molecule type" value="Genomic_DNA"/>
</dbReference>
<keyword evidence="2" id="KW-0472">Membrane</keyword>
<dbReference type="PANTHER" id="PTHR47385:SF14">
    <property type="entry name" value="TRANSGELIN"/>
    <property type="match status" value="1"/>
</dbReference>
<keyword evidence="1" id="KW-0175">Coiled coil</keyword>
<proteinExistence type="predicted"/>
<feature type="domain" description="Calponin-homology (CH)" evidence="3">
    <location>
        <begin position="65"/>
        <end position="181"/>
    </location>
</feature>
<evidence type="ECO:0000259" key="3">
    <source>
        <dbReference type="PROSITE" id="PS50021"/>
    </source>
</evidence>
<feature type="coiled-coil region" evidence="1">
    <location>
        <begin position="501"/>
        <end position="564"/>
    </location>
</feature>
<dbReference type="PROSITE" id="PS50021">
    <property type="entry name" value="CH"/>
    <property type="match status" value="1"/>
</dbReference>
<feature type="coiled-coil region" evidence="1">
    <location>
        <begin position="657"/>
        <end position="687"/>
    </location>
</feature>
<evidence type="ECO:0000256" key="1">
    <source>
        <dbReference type="SAM" id="Coils"/>
    </source>
</evidence>